<gene>
    <name evidence="5" type="primary">rpmG</name>
    <name evidence="6" type="ORF">FHS31_002488</name>
</gene>
<dbReference type="HAMAP" id="MF_00294">
    <property type="entry name" value="Ribosomal_bL33"/>
    <property type="match status" value="1"/>
</dbReference>
<evidence type="ECO:0000256" key="1">
    <source>
        <dbReference type="ARBA" id="ARBA00007596"/>
    </source>
</evidence>
<proteinExistence type="inferred from homology"/>
<evidence type="ECO:0000313" key="6">
    <source>
        <dbReference type="EMBL" id="NIJ08864.1"/>
    </source>
</evidence>
<protein>
    <recommendedName>
        <fullName evidence="4 5">Large ribosomal subunit protein bL33</fullName>
    </recommendedName>
</protein>
<dbReference type="PANTHER" id="PTHR15238">
    <property type="entry name" value="54S RIBOSOMAL PROTEIN L39, MITOCHONDRIAL"/>
    <property type="match status" value="1"/>
</dbReference>
<comment type="caution">
    <text evidence="6">The sequence shown here is derived from an EMBL/GenBank/DDBJ whole genome shotgun (WGS) entry which is preliminary data.</text>
</comment>
<name>A0ABX0TVX8_9SPHN</name>
<dbReference type="RefSeq" id="WP_167073930.1">
    <property type="nucleotide sequence ID" value="NZ_JAAOZC010000006.1"/>
</dbReference>
<keyword evidence="2 5" id="KW-0689">Ribosomal protein</keyword>
<dbReference type="PROSITE" id="PS00582">
    <property type="entry name" value="RIBOSOMAL_L33"/>
    <property type="match status" value="1"/>
</dbReference>
<dbReference type="GO" id="GO:0005840">
    <property type="term" value="C:ribosome"/>
    <property type="evidence" value="ECO:0007669"/>
    <property type="project" value="UniProtKB-KW"/>
</dbReference>
<sequence length="55" mass="6406">MAKPTTVKIKLVSTADTGFFYVTKKNPRNQTEKMSFQKYDPVARKHVEFKEAKIK</sequence>
<evidence type="ECO:0000313" key="7">
    <source>
        <dbReference type="Proteomes" id="UP000727456"/>
    </source>
</evidence>
<dbReference type="InterPro" id="IPR001705">
    <property type="entry name" value="Ribosomal_bL33"/>
</dbReference>
<comment type="similarity">
    <text evidence="1 5">Belongs to the bacterial ribosomal protein bL33 family.</text>
</comment>
<dbReference type="PANTHER" id="PTHR15238:SF1">
    <property type="entry name" value="LARGE RIBOSOMAL SUBUNIT PROTEIN BL33M"/>
    <property type="match status" value="1"/>
</dbReference>
<dbReference type="InterPro" id="IPR011332">
    <property type="entry name" value="Ribosomal_zn-bd"/>
</dbReference>
<dbReference type="EMBL" id="JAAOZC010000006">
    <property type="protein sequence ID" value="NIJ08864.1"/>
    <property type="molecule type" value="Genomic_DNA"/>
</dbReference>
<keyword evidence="3 5" id="KW-0687">Ribonucleoprotein</keyword>
<accession>A0ABX0TVX8</accession>
<dbReference type="Proteomes" id="UP000727456">
    <property type="component" value="Unassembled WGS sequence"/>
</dbReference>
<keyword evidence="7" id="KW-1185">Reference proteome</keyword>
<reference evidence="6 7" key="1">
    <citation type="submission" date="2020-03" db="EMBL/GenBank/DDBJ databases">
        <title>Genomic Encyclopedia of Type Strains, Phase III (KMG-III): the genomes of soil and plant-associated and newly described type strains.</title>
        <authorList>
            <person name="Whitman W."/>
        </authorList>
    </citation>
    <scope>NUCLEOTIDE SEQUENCE [LARGE SCALE GENOMIC DNA]</scope>
    <source>
        <strain evidence="6 7">CECT 8804</strain>
    </source>
</reference>
<evidence type="ECO:0000256" key="2">
    <source>
        <dbReference type="ARBA" id="ARBA00022980"/>
    </source>
</evidence>
<dbReference type="Pfam" id="PF00471">
    <property type="entry name" value="Ribosomal_L33"/>
    <property type="match status" value="1"/>
</dbReference>
<dbReference type="NCBIfam" id="NF001860">
    <property type="entry name" value="PRK00595.1"/>
    <property type="match status" value="1"/>
</dbReference>
<evidence type="ECO:0000256" key="3">
    <source>
        <dbReference type="ARBA" id="ARBA00023274"/>
    </source>
</evidence>
<evidence type="ECO:0000256" key="5">
    <source>
        <dbReference type="HAMAP-Rule" id="MF_00294"/>
    </source>
</evidence>
<dbReference type="SUPFAM" id="SSF57829">
    <property type="entry name" value="Zn-binding ribosomal proteins"/>
    <property type="match status" value="1"/>
</dbReference>
<dbReference type="NCBIfam" id="TIGR01023">
    <property type="entry name" value="rpmG_bact"/>
    <property type="match status" value="1"/>
</dbReference>
<dbReference type="InterPro" id="IPR018264">
    <property type="entry name" value="Ribosomal_bL33_CS"/>
</dbReference>
<evidence type="ECO:0000256" key="4">
    <source>
        <dbReference type="ARBA" id="ARBA00035176"/>
    </source>
</evidence>
<organism evidence="6 7">
    <name type="scientific">Sphingomonas vulcanisoli</name>
    <dbReference type="NCBI Taxonomy" id="1658060"/>
    <lineage>
        <taxon>Bacteria</taxon>
        <taxon>Pseudomonadati</taxon>
        <taxon>Pseudomonadota</taxon>
        <taxon>Alphaproteobacteria</taxon>
        <taxon>Sphingomonadales</taxon>
        <taxon>Sphingomonadaceae</taxon>
        <taxon>Sphingomonas</taxon>
    </lineage>
</organism>
<dbReference type="InterPro" id="IPR038584">
    <property type="entry name" value="Ribosomal_bL33_sf"/>
</dbReference>
<dbReference type="Gene3D" id="2.20.28.120">
    <property type="entry name" value="Ribosomal protein L33"/>
    <property type="match status" value="1"/>
</dbReference>